<dbReference type="GO" id="GO:0103075">
    <property type="term" value="F:indole-3-pyruvate monooxygenase activity"/>
    <property type="evidence" value="ECO:0007669"/>
    <property type="project" value="UniProtKB-EC"/>
</dbReference>
<evidence type="ECO:0000256" key="7">
    <source>
        <dbReference type="ARBA" id="ARBA00023002"/>
    </source>
</evidence>
<keyword evidence="8 11" id="KW-0503">Monooxygenase</keyword>
<dbReference type="GO" id="GO:0050660">
    <property type="term" value="F:flavin adenine dinucleotide binding"/>
    <property type="evidence" value="ECO:0000318"/>
    <property type="project" value="GO_Central"/>
</dbReference>
<evidence type="ECO:0000256" key="5">
    <source>
        <dbReference type="ARBA" id="ARBA00022827"/>
    </source>
</evidence>
<dbReference type="InterPro" id="IPR036188">
    <property type="entry name" value="FAD/NAD-bd_sf"/>
</dbReference>
<dbReference type="EC" id="1.-.-.-" evidence="11"/>
<comment type="pathway">
    <text evidence="2">Plant hormone metabolism; auxin biosynthesis.</text>
</comment>
<dbReference type="eggNOG" id="KOG1399">
    <property type="taxonomic scope" value="Eukaryota"/>
</dbReference>
<comment type="cofactor">
    <cofactor evidence="1 11">
        <name>FAD</name>
        <dbReference type="ChEBI" id="CHEBI:57692"/>
    </cofactor>
</comment>
<reference evidence="12" key="1">
    <citation type="submission" date="2013-07" db="EMBL/GenBank/DDBJ databases">
        <title>The genome of Eucalyptus grandis.</title>
        <authorList>
            <person name="Schmutz J."/>
            <person name="Hayes R."/>
            <person name="Myburg A."/>
            <person name="Tuskan G."/>
            <person name="Grattapaglia D."/>
            <person name="Rokhsar D.S."/>
        </authorList>
    </citation>
    <scope>NUCLEOTIDE SEQUENCE</scope>
    <source>
        <tissue evidence="12">Leaf extractions</tissue>
    </source>
</reference>
<dbReference type="PRINTS" id="PR00469">
    <property type="entry name" value="PNDRDTASEII"/>
</dbReference>
<keyword evidence="6" id="KW-0521">NADP</keyword>
<dbReference type="PANTHER" id="PTHR43539">
    <property type="entry name" value="FLAVIN-BINDING MONOOXYGENASE-LIKE PROTEIN (AFU_ORTHOLOGUE AFUA_4G09220)"/>
    <property type="match status" value="1"/>
</dbReference>
<dbReference type="GO" id="GO:0004499">
    <property type="term" value="F:N,N-dimethylaniline monooxygenase activity"/>
    <property type="evidence" value="ECO:0007669"/>
    <property type="project" value="InterPro"/>
</dbReference>
<organism evidence="12">
    <name type="scientific">Eucalyptus grandis</name>
    <name type="common">Flooded gum</name>
    <dbReference type="NCBI Taxonomy" id="71139"/>
    <lineage>
        <taxon>Eukaryota</taxon>
        <taxon>Viridiplantae</taxon>
        <taxon>Streptophyta</taxon>
        <taxon>Embryophyta</taxon>
        <taxon>Tracheophyta</taxon>
        <taxon>Spermatophyta</taxon>
        <taxon>Magnoliopsida</taxon>
        <taxon>eudicotyledons</taxon>
        <taxon>Gunneridae</taxon>
        <taxon>Pentapetalae</taxon>
        <taxon>rosids</taxon>
        <taxon>malvids</taxon>
        <taxon>Myrtales</taxon>
        <taxon>Myrtaceae</taxon>
        <taxon>Myrtoideae</taxon>
        <taxon>Eucalypteae</taxon>
        <taxon>Eucalyptus</taxon>
    </lineage>
</organism>
<proteinExistence type="inferred from homology"/>
<keyword evidence="9" id="KW-0073">Auxin biosynthesis</keyword>
<dbReference type="GO" id="GO:0009851">
    <property type="term" value="P:auxin biosynthetic process"/>
    <property type="evidence" value="ECO:0007669"/>
    <property type="project" value="UniProtKB-KW"/>
</dbReference>
<dbReference type="GO" id="GO:0004497">
    <property type="term" value="F:monooxygenase activity"/>
    <property type="evidence" value="ECO:0000318"/>
    <property type="project" value="GO_Central"/>
</dbReference>
<dbReference type="Gramene" id="KCW45606">
    <property type="protein sequence ID" value="KCW45606"/>
    <property type="gene ID" value="EUGRSUZ_L00638"/>
</dbReference>
<evidence type="ECO:0000256" key="6">
    <source>
        <dbReference type="ARBA" id="ARBA00022857"/>
    </source>
</evidence>
<evidence type="ECO:0000256" key="4">
    <source>
        <dbReference type="ARBA" id="ARBA00022630"/>
    </source>
</evidence>
<dbReference type="OrthoDB" id="66881at2759"/>
<dbReference type="InterPro" id="IPR050982">
    <property type="entry name" value="Auxin_biosynth/cation_transpt"/>
</dbReference>
<evidence type="ECO:0000256" key="9">
    <source>
        <dbReference type="ARBA" id="ARBA00023070"/>
    </source>
</evidence>
<evidence type="ECO:0000256" key="3">
    <source>
        <dbReference type="ARBA" id="ARBA00009183"/>
    </source>
</evidence>
<name>A0A058ZW63_EUCGR</name>
<dbReference type="InterPro" id="IPR000960">
    <property type="entry name" value="Flavin_mOase"/>
</dbReference>
<keyword evidence="5 11" id="KW-0274">FAD</keyword>
<evidence type="ECO:0000256" key="8">
    <source>
        <dbReference type="ARBA" id="ARBA00023033"/>
    </source>
</evidence>
<dbReference type="PRINTS" id="PR00368">
    <property type="entry name" value="FADPNR"/>
</dbReference>
<dbReference type="PIRSF" id="PIRSF000332">
    <property type="entry name" value="FMO"/>
    <property type="match status" value="1"/>
</dbReference>
<keyword evidence="7 11" id="KW-0560">Oxidoreductase</keyword>
<sequence>MEEVVVLIVGAGPAGLAVSNCLSHLSIPNIVLEREDCSASLWRKRSYDRLTLHLAKEFCSLPYMPHASSSSTFIPRKCFIEYIDSYISRFGIEPRYCRSVEAASYLENEGKWKVEARNTSTQEKEVYGARFLVVATGENSEGFIPELPGLDGFEGKIIHSSEYKSGKDYENKEVLVVGCGNSGMEISYDLSNFGARTCIVIRNPFHVLNKEMIYIGMLLSKYVAMTIADVVTTFIGKLWYGDLTKYGIRRPTKGPFQLKVATGKTPVIDVGTVKKIQSGDIKVLPEIVRINGNDVMFENSVVKRFDGIIFATGYMSTANYWLKDYKYIMNKDGMPKYPWPHHWKGENNIYCAGFSKEGLAGIARDSVAIANDINEILDGIEGKIKVN</sequence>
<dbReference type="AlphaFoldDB" id="A0A058ZW63"/>
<evidence type="ECO:0000313" key="12">
    <source>
        <dbReference type="EMBL" id="KCW45606.1"/>
    </source>
</evidence>
<evidence type="ECO:0000256" key="10">
    <source>
        <dbReference type="ARBA" id="ARBA00047707"/>
    </source>
</evidence>
<evidence type="ECO:0000256" key="1">
    <source>
        <dbReference type="ARBA" id="ARBA00001974"/>
    </source>
</evidence>
<dbReference type="Gene3D" id="3.50.50.60">
    <property type="entry name" value="FAD/NAD(P)-binding domain"/>
    <property type="match status" value="1"/>
</dbReference>
<accession>A0A058ZW63</accession>
<dbReference type="Pfam" id="PF00743">
    <property type="entry name" value="FMO-like"/>
    <property type="match status" value="1"/>
</dbReference>
<gene>
    <name evidence="12" type="ORF">EUGRSUZ_L00638</name>
</gene>
<dbReference type="PANTHER" id="PTHR43539:SF77">
    <property type="entry name" value="DISULFIDE OXIDOREDUCTASE_MONOOXYGENASE_OXIDOREDUCTASE"/>
    <property type="match status" value="1"/>
</dbReference>
<comment type="similarity">
    <text evidence="3 11">Belongs to the FMO family.</text>
</comment>
<dbReference type="EMBL" id="KK198792">
    <property type="protein sequence ID" value="KCW45606.1"/>
    <property type="molecule type" value="Genomic_DNA"/>
</dbReference>
<dbReference type="InParanoid" id="A0A058ZW63"/>
<protein>
    <recommendedName>
        <fullName evidence="11">Flavin-containing monooxygenase</fullName>
        <ecNumber evidence="11">1.-.-.-</ecNumber>
    </recommendedName>
</protein>
<keyword evidence="4 11" id="KW-0285">Flavoprotein</keyword>
<dbReference type="KEGG" id="egr:104428699"/>
<dbReference type="STRING" id="71139.A0A058ZW63"/>
<evidence type="ECO:0000256" key="11">
    <source>
        <dbReference type="RuleBase" id="RU361177"/>
    </source>
</evidence>
<dbReference type="GO" id="GO:0050661">
    <property type="term" value="F:NADP binding"/>
    <property type="evidence" value="ECO:0007669"/>
    <property type="project" value="InterPro"/>
</dbReference>
<dbReference type="SUPFAM" id="SSF51905">
    <property type="entry name" value="FAD/NAD(P)-binding domain"/>
    <property type="match status" value="1"/>
</dbReference>
<evidence type="ECO:0000256" key="2">
    <source>
        <dbReference type="ARBA" id="ARBA00004814"/>
    </source>
</evidence>
<dbReference type="InterPro" id="IPR020946">
    <property type="entry name" value="Flavin_mOase-like"/>
</dbReference>
<comment type="catalytic activity">
    <reaction evidence="10">
        <text>indole-3-pyruvate + NADPH + O2 + H(+) = (indol-3-yl)acetate + CO2 + NADP(+) + H2O</text>
        <dbReference type="Rhea" id="RHEA:34331"/>
        <dbReference type="ChEBI" id="CHEBI:15377"/>
        <dbReference type="ChEBI" id="CHEBI:15378"/>
        <dbReference type="ChEBI" id="CHEBI:15379"/>
        <dbReference type="ChEBI" id="CHEBI:16526"/>
        <dbReference type="ChEBI" id="CHEBI:17640"/>
        <dbReference type="ChEBI" id="CHEBI:30854"/>
        <dbReference type="ChEBI" id="CHEBI:57783"/>
        <dbReference type="ChEBI" id="CHEBI:58349"/>
        <dbReference type="EC" id="1.14.13.168"/>
    </reaction>
</comment>
<dbReference type="OMA" id="QRHVPYV"/>